<comment type="caution">
    <text evidence="9">The sequence shown here is derived from an EMBL/GenBank/DDBJ whole genome shotgun (WGS) entry which is preliminary data.</text>
</comment>
<dbReference type="AlphaFoldDB" id="A0A841KW79"/>
<evidence type="ECO:0000256" key="5">
    <source>
        <dbReference type="ARBA" id="ARBA00023274"/>
    </source>
</evidence>
<accession>A0A841KW79</accession>
<dbReference type="GO" id="GO:0003735">
    <property type="term" value="F:structural constituent of ribosome"/>
    <property type="evidence" value="ECO:0007669"/>
    <property type="project" value="InterPro"/>
</dbReference>
<comment type="similarity">
    <text evidence="1 7">Belongs to the bacterial ribosomal protein bS20 family.</text>
</comment>
<dbReference type="NCBIfam" id="TIGR00029">
    <property type="entry name" value="S20"/>
    <property type="match status" value="1"/>
</dbReference>
<comment type="function">
    <text evidence="7">Binds directly to 16S ribosomal RNA.</text>
</comment>
<keyword evidence="4 7" id="KW-0689">Ribosomal protein</keyword>
<dbReference type="RefSeq" id="WP_184312450.1">
    <property type="nucleotide sequence ID" value="NZ_JACHEN010000030.1"/>
</dbReference>
<keyword evidence="10" id="KW-1185">Reference proteome</keyword>
<gene>
    <name evidence="7" type="primary">rpsT</name>
    <name evidence="9" type="ORF">HNQ80_004082</name>
</gene>
<proteinExistence type="inferred from homology"/>
<keyword evidence="3 7" id="KW-0694">RNA-binding</keyword>
<dbReference type="InterPro" id="IPR002583">
    <property type="entry name" value="Ribosomal_bS20"/>
</dbReference>
<dbReference type="EMBL" id="JACHEN010000030">
    <property type="protein sequence ID" value="MBB6217946.1"/>
    <property type="molecule type" value="Genomic_DNA"/>
</dbReference>
<evidence type="ECO:0000313" key="10">
    <source>
        <dbReference type="Proteomes" id="UP000579281"/>
    </source>
</evidence>
<organism evidence="9 10">
    <name type="scientific">Anaerosolibacter carboniphilus</name>
    <dbReference type="NCBI Taxonomy" id="1417629"/>
    <lineage>
        <taxon>Bacteria</taxon>
        <taxon>Bacillati</taxon>
        <taxon>Bacillota</taxon>
        <taxon>Clostridia</taxon>
        <taxon>Peptostreptococcales</taxon>
        <taxon>Thermotaleaceae</taxon>
        <taxon>Anaerosolibacter</taxon>
    </lineage>
</organism>
<protein>
    <recommendedName>
        <fullName evidence="6 7">Small ribosomal subunit protein bS20</fullName>
    </recommendedName>
</protein>
<dbReference type="HAMAP" id="MF_00500">
    <property type="entry name" value="Ribosomal_bS20"/>
    <property type="match status" value="1"/>
</dbReference>
<dbReference type="Pfam" id="PF01649">
    <property type="entry name" value="Ribosomal_S20p"/>
    <property type="match status" value="1"/>
</dbReference>
<dbReference type="GO" id="GO:0070181">
    <property type="term" value="F:small ribosomal subunit rRNA binding"/>
    <property type="evidence" value="ECO:0007669"/>
    <property type="project" value="TreeGrafter"/>
</dbReference>
<feature type="coiled-coil region" evidence="8">
    <location>
        <begin position="44"/>
        <end position="89"/>
    </location>
</feature>
<dbReference type="Gene3D" id="1.20.58.110">
    <property type="entry name" value="Ribosomal protein S20"/>
    <property type="match status" value="1"/>
</dbReference>
<keyword evidence="2 7" id="KW-0699">rRNA-binding</keyword>
<evidence type="ECO:0000313" key="9">
    <source>
        <dbReference type="EMBL" id="MBB6217946.1"/>
    </source>
</evidence>
<evidence type="ECO:0000256" key="1">
    <source>
        <dbReference type="ARBA" id="ARBA00007634"/>
    </source>
</evidence>
<dbReference type="SUPFAM" id="SSF46992">
    <property type="entry name" value="Ribosomal protein S20"/>
    <property type="match status" value="1"/>
</dbReference>
<evidence type="ECO:0000256" key="6">
    <source>
        <dbReference type="ARBA" id="ARBA00035136"/>
    </source>
</evidence>
<evidence type="ECO:0000256" key="2">
    <source>
        <dbReference type="ARBA" id="ARBA00022730"/>
    </source>
</evidence>
<evidence type="ECO:0000256" key="4">
    <source>
        <dbReference type="ARBA" id="ARBA00022980"/>
    </source>
</evidence>
<dbReference type="Proteomes" id="UP000579281">
    <property type="component" value="Unassembled WGS sequence"/>
</dbReference>
<reference evidence="9 10" key="1">
    <citation type="submission" date="2020-08" db="EMBL/GenBank/DDBJ databases">
        <title>Genomic Encyclopedia of Type Strains, Phase IV (KMG-IV): sequencing the most valuable type-strain genomes for metagenomic binning, comparative biology and taxonomic classification.</title>
        <authorList>
            <person name="Goeker M."/>
        </authorList>
    </citation>
    <scope>NUCLEOTIDE SEQUENCE [LARGE SCALE GENOMIC DNA]</scope>
    <source>
        <strain evidence="9 10">DSM 103526</strain>
    </source>
</reference>
<dbReference type="PANTHER" id="PTHR33398">
    <property type="entry name" value="30S RIBOSOMAL PROTEIN S20"/>
    <property type="match status" value="1"/>
</dbReference>
<dbReference type="GO" id="GO:0006412">
    <property type="term" value="P:translation"/>
    <property type="evidence" value="ECO:0007669"/>
    <property type="project" value="UniProtKB-UniRule"/>
</dbReference>
<dbReference type="PANTHER" id="PTHR33398:SF1">
    <property type="entry name" value="SMALL RIBOSOMAL SUBUNIT PROTEIN BS20C"/>
    <property type="match status" value="1"/>
</dbReference>
<evidence type="ECO:0000256" key="8">
    <source>
        <dbReference type="SAM" id="Coils"/>
    </source>
</evidence>
<evidence type="ECO:0000256" key="3">
    <source>
        <dbReference type="ARBA" id="ARBA00022884"/>
    </source>
</evidence>
<keyword evidence="8" id="KW-0175">Coiled coil</keyword>
<evidence type="ECO:0000256" key="7">
    <source>
        <dbReference type="HAMAP-Rule" id="MF_00500"/>
    </source>
</evidence>
<keyword evidence="5 7" id="KW-0687">Ribonucleoprotein</keyword>
<dbReference type="GO" id="GO:0005829">
    <property type="term" value="C:cytosol"/>
    <property type="evidence" value="ECO:0007669"/>
    <property type="project" value="TreeGrafter"/>
</dbReference>
<name>A0A841KW79_9FIRM</name>
<sequence>MANIKSAKKRIHVIAVKTTRNRRIKSIVKTAIRRFEEALVAGNMEEAKDKFRFAEKKITQAAAKGTFHKNAASRKVARLAKRLNDAVKQAM</sequence>
<dbReference type="GO" id="GO:0015935">
    <property type="term" value="C:small ribosomal subunit"/>
    <property type="evidence" value="ECO:0007669"/>
    <property type="project" value="TreeGrafter"/>
</dbReference>
<dbReference type="InterPro" id="IPR036510">
    <property type="entry name" value="Ribosomal_bS20_sf"/>
</dbReference>